<dbReference type="GO" id="GO:0003677">
    <property type="term" value="F:DNA binding"/>
    <property type="evidence" value="ECO:0007669"/>
    <property type="project" value="UniProtKB-KW"/>
</dbReference>
<evidence type="ECO:0000256" key="3">
    <source>
        <dbReference type="PROSITE-ProRule" id="PRU00169"/>
    </source>
</evidence>
<dbReference type="InterPro" id="IPR011006">
    <property type="entry name" value="CheY-like_superfamily"/>
</dbReference>
<dbReference type="PRINTS" id="PR00038">
    <property type="entry name" value="HTHLUXR"/>
</dbReference>
<dbReference type="SMART" id="SM00448">
    <property type="entry name" value="REC"/>
    <property type="match status" value="1"/>
</dbReference>
<feature type="domain" description="Response regulatory" evidence="5">
    <location>
        <begin position="12"/>
        <end position="128"/>
    </location>
</feature>
<evidence type="ECO:0000313" key="7">
    <source>
        <dbReference type="Proteomes" id="UP000477311"/>
    </source>
</evidence>
<sequence length="223" mass="24966">MTGGDRAVRRLRVALVEDQREVRESWARLVGSFPDFECVAACATGEEALRVLPERRPDVVLMDIFLPRMSGIECTARLRAVLPETKIVILTASDDDEMVFLALEAGADGYLLKRTEPETLRSALWDVMHGGAPMSSTIARMVVESFRQKGRGAADVVRLSAREEEVLMWLARGFSNKEIADHLNVSTETVRSHLKHIYEKLHVRSRAEAVARYMTARMPRGGS</sequence>
<dbReference type="PANTHER" id="PTHR43214">
    <property type="entry name" value="TWO-COMPONENT RESPONSE REGULATOR"/>
    <property type="match status" value="1"/>
</dbReference>
<dbReference type="SUPFAM" id="SSF52172">
    <property type="entry name" value="CheY-like"/>
    <property type="match status" value="1"/>
</dbReference>
<gene>
    <name evidence="6" type="ORF">G4L39_06335</name>
</gene>
<dbReference type="CDD" id="cd06170">
    <property type="entry name" value="LuxR_C_like"/>
    <property type="match status" value="1"/>
</dbReference>
<dbReference type="AlphaFoldDB" id="A0A6M1RUE9"/>
<evidence type="ECO:0000259" key="4">
    <source>
        <dbReference type="PROSITE" id="PS50043"/>
    </source>
</evidence>
<organism evidence="6 7">
    <name type="scientific">Limisphaera ngatamarikiensis</name>
    <dbReference type="NCBI Taxonomy" id="1324935"/>
    <lineage>
        <taxon>Bacteria</taxon>
        <taxon>Pseudomonadati</taxon>
        <taxon>Verrucomicrobiota</taxon>
        <taxon>Verrucomicrobiia</taxon>
        <taxon>Limisphaerales</taxon>
        <taxon>Limisphaeraceae</taxon>
        <taxon>Limisphaera</taxon>
    </lineage>
</organism>
<reference evidence="6 7" key="1">
    <citation type="submission" date="2020-02" db="EMBL/GenBank/DDBJ databases">
        <title>Draft genome sequence of Limisphaera ngatamarikiensis NGM72.4T, a thermophilic Verrucomicrobia grouped in subdivision 3.</title>
        <authorList>
            <person name="Carere C.R."/>
            <person name="Steen J."/>
            <person name="Hugenholtz P."/>
            <person name="Stott M.B."/>
        </authorList>
    </citation>
    <scope>NUCLEOTIDE SEQUENCE [LARGE SCALE GENOMIC DNA]</scope>
    <source>
        <strain evidence="6 7">NGM72.4</strain>
    </source>
</reference>
<dbReference type="InterPro" id="IPR039420">
    <property type="entry name" value="WalR-like"/>
</dbReference>
<keyword evidence="1 3" id="KW-0597">Phosphoprotein</keyword>
<evidence type="ECO:0000313" key="6">
    <source>
        <dbReference type="EMBL" id="NGO39014.1"/>
    </source>
</evidence>
<dbReference type="GO" id="GO:0000160">
    <property type="term" value="P:phosphorelay signal transduction system"/>
    <property type="evidence" value="ECO:0007669"/>
    <property type="project" value="InterPro"/>
</dbReference>
<dbReference type="InterPro" id="IPR000792">
    <property type="entry name" value="Tscrpt_reg_LuxR_C"/>
</dbReference>
<dbReference type="Gene3D" id="3.40.50.2300">
    <property type="match status" value="1"/>
</dbReference>
<evidence type="ECO:0000259" key="5">
    <source>
        <dbReference type="PROSITE" id="PS50110"/>
    </source>
</evidence>
<dbReference type="Proteomes" id="UP000477311">
    <property type="component" value="Unassembled WGS sequence"/>
</dbReference>
<dbReference type="GO" id="GO:0006355">
    <property type="term" value="P:regulation of DNA-templated transcription"/>
    <property type="evidence" value="ECO:0007669"/>
    <property type="project" value="InterPro"/>
</dbReference>
<dbReference type="RefSeq" id="WP_165106782.1">
    <property type="nucleotide sequence ID" value="NZ_JAAKYA010000042.1"/>
</dbReference>
<dbReference type="InterPro" id="IPR001789">
    <property type="entry name" value="Sig_transdc_resp-reg_receiver"/>
</dbReference>
<dbReference type="PROSITE" id="PS00622">
    <property type="entry name" value="HTH_LUXR_1"/>
    <property type="match status" value="1"/>
</dbReference>
<accession>A0A6M1RUE9</accession>
<feature type="domain" description="HTH luxR-type" evidence="4">
    <location>
        <begin position="152"/>
        <end position="217"/>
    </location>
</feature>
<comment type="caution">
    <text evidence="6">The sequence shown here is derived from an EMBL/GenBank/DDBJ whole genome shotgun (WGS) entry which is preliminary data.</text>
</comment>
<evidence type="ECO:0000256" key="2">
    <source>
        <dbReference type="ARBA" id="ARBA00023125"/>
    </source>
</evidence>
<keyword evidence="2" id="KW-0238">DNA-binding</keyword>
<dbReference type="PANTHER" id="PTHR43214:SF43">
    <property type="entry name" value="TWO-COMPONENT RESPONSE REGULATOR"/>
    <property type="match status" value="1"/>
</dbReference>
<dbReference type="CDD" id="cd17535">
    <property type="entry name" value="REC_NarL-like"/>
    <property type="match status" value="1"/>
</dbReference>
<dbReference type="Pfam" id="PF00196">
    <property type="entry name" value="GerE"/>
    <property type="match status" value="1"/>
</dbReference>
<feature type="modified residue" description="4-aspartylphosphate" evidence="3">
    <location>
        <position position="63"/>
    </location>
</feature>
<dbReference type="Pfam" id="PF00072">
    <property type="entry name" value="Response_reg"/>
    <property type="match status" value="1"/>
</dbReference>
<name>A0A6M1RUE9_9BACT</name>
<evidence type="ECO:0000256" key="1">
    <source>
        <dbReference type="ARBA" id="ARBA00022553"/>
    </source>
</evidence>
<dbReference type="SMART" id="SM00421">
    <property type="entry name" value="HTH_LUXR"/>
    <property type="match status" value="1"/>
</dbReference>
<dbReference type="EMBL" id="JAAKYA010000042">
    <property type="protein sequence ID" value="NGO39014.1"/>
    <property type="molecule type" value="Genomic_DNA"/>
</dbReference>
<dbReference type="PROSITE" id="PS50110">
    <property type="entry name" value="RESPONSE_REGULATORY"/>
    <property type="match status" value="1"/>
</dbReference>
<proteinExistence type="predicted"/>
<protein>
    <submittedName>
        <fullName evidence="6">Response regulator transcription factor</fullName>
    </submittedName>
</protein>
<dbReference type="PROSITE" id="PS50043">
    <property type="entry name" value="HTH_LUXR_2"/>
    <property type="match status" value="1"/>
</dbReference>
<dbReference type="InterPro" id="IPR058245">
    <property type="entry name" value="NreC/VraR/RcsB-like_REC"/>
</dbReference>
<keyword evidence="7" id="KW-1185">Reference proteome</keyword>